<comment type="caution">
    <text evidence="1">The sequence shown here is derived from an EMBL/GenBank/DDBJ whole genome shotgun (WGS) entry which is preliminary data.</text>
</comment>
<dbReference type="AlphaFoldDB" id="A0A1F5T6X1"/>
<protein>
    <submittedName>
        <fullName evidence="1">Uncharacterized protein</fullName>
    </submittedName>
</protein>
<organism evidence="1 2">
    <name type="scientific">Candidatus Falkowbacteria bacterium RIFOXYC2_FULL_48_21</name>
    <dbReference type="NCBI Taxonomy" id="1798005"/>
    <lineage>
        <taxon>Bacteria</taxon>
        <taxon>Candidatus Falkowiibacteriota</taxon>
    </lineage>
</organism>
<dbReference type="Proteomes" id="UP000178656">
    <property type="component" value="Unassembled WGS sequence"/>
</dbReference>
<reference evidence="1 2" key="1">
    <citation type="journal article" date="2016" name="Nat. Commun.">
        <title>Thousands of microbial genomes shed light on interconnected biogeochemical processes in an aquifer system.</title>
        <authorList>
            <person name="Anantharaman K."/>
            <person name="Brown C.T."/>
            <person name="Hug L.A."/>
            <person name="Sharon I."/>
            <person name="Castelle C.J."/>
            <person name="Probst A.J."/>
            <person name="Thomas B.C."/>
            <person name="Singh A."/>
            <person name="Wilkins M.J."/>
            <person name="Karaoz U."/>
            <person name="Brodie E.L."/>
            <person name="Williams K.H."/>
            <person name="Hubbard S.S."/>
            <person name="Banfield J.F."/>
        </authorList>
    </citation>
    <scope>NUCLEOTIDE SEQUENCE [LARGE SCALE GENOMIC DNA]</scope>
</reference>
<proteinExistence type="predicted"/>
<evidence type="ECO:0000313" key="2">
    <source>
        <dbReference type="Proteomes" id="UP000178656"/>
    </source>
</evidence>
<dbReference type="EMBL" id="MFGM01000072">
    <property type="protein sequence ID" value="OGF34463.1"/>
    <property type="molecule type" value="Genomic_DNA"/>
</dbReference>
<gene>
    <name evidence="1" type="ORF">A2482_02145</name>
</gene>
<accession>A0A1F5T6X1</accession>
<evidence type="ECO:0000313" key="1">
    <source>
        <dbReference type="EMBL" id="OGF34463.1"/>
    </source>
</evidence>
<name>A0A1F5T6X1_9BACT</name>
<sequence length="192" mass="21440">MAKTEFIRDGICAKCGGKTAVNLVTSWPFPDDERSEVVETCASCDFGDRRNFSSTDQVTSFNQSCAEESVNNRVKAAISNLRELIAAYPVSFVRPDMASVAAALKLLERGDFSRLYVELEALGKSPIAEIRFDSMAEIRSAAQADRQRGRTMDEWHENEARVEASSQQAEEKVFDSVAELVRLVEKSFKEQK</sequence>